<dbReference type="GO" id="GO:0007015">
    <property type="term" value="P:actin filament organization"/>
    <property type="evidence" value="ECO:0007669"/>
    <property type="project" value="TreeGrafter"/>
</dbReference>
<dbReference type="SUPFAM" id="SSF52833">
    <property type="entry name" value="Thioredoxin-like"/>
    <property type="match status" value="1"/>
</dbReference>
<dbReference type="Pfam" id="PF00169">
    <property type="entry name" value="PH"/>
    <property type="match status" value="1"/>
</dbReference>
<evidence type="ECO:0000256" key="1">
    <source>
        <dbReference type="SAM" id="MobiDB-lite"/>
    </source>
</evidence>
<dbReference type="PROSITE" id="PS50003">
    <property type="entry name" value="PH_DOMAIN"/>
    <property type="match status" value="1"/>
</dbReference>
<dbReference type="GO" id="GO:0051015">
    <property type="term" value="F:actin filament binding"/>
    <property type="evidence" value="ECO:0007669"/>
    <property type="project" value="TreeGrafter"/>
</dbReference>
<dbReference type="PRINTS" id="PR00888">
    <property type="entry name" value="SM22CALPONIN"/>
</dbReference>
<feature type="domain" description="Calponin-homology (CH)" evidence="3">
    <location>
        <begin position="226"/>
        <end position="343"/>
    </location>
</feature>
<feature type="domain" description="PH" evidence="2">
    <location>
        <begin position="12"/>
        <end position="107"/>
    </location>
</feature>
<evidence type="ECO:0000313" key="4">
    <source>
        <dbReference type="EMBL" id="CAE0365151.1"/>
    </source>
</evidence>
<accession>A0A7S3JWC2</accession>
<dbReference type="EMBL" id="HBIJ01008335">
    <property type="protein sequence ID" value="CAE0365151.1"/>
    <property type="molecule type" value="Transcribed_RNA"/>
</dbReference>
<feature type="region of interest" description="Disordered" evidence="1">
    <location>
        <begin position="403"/>
        <end position="441"/>
    </location>
</feature>
<dbReference type="SUPFAM" id="SSF50729">
    <property type="entry name" value="PH domain-like"/>
    <property type="match status" value="1"/>
</dbReference>
<dbReference type="PANTHER" id="PTHR47385">
    <property type="entry name" value="CALPONIN"/>
    <property type="match status" value="1"/>
</dbReference>
<dbReference type="PROSITE" id="PS50021">
    <property type="entry name" value="CH"/>
    <property type="match status" value="2"/>
</dbReference>
<dbReference type="AlphaFoldDB" id="A0A7S3JWC2"/>
<dbReference type="Gene3D" id="2.30.29.30">
    <property type="entry name" value="Pleckstrin-homology domain (PH domain)/Phosphotyrosine-binding domain (PTB)"/>
    <property type="match status" value="1"/>
</dbReference>
<reference evidence="4" key="1">
    <citation type="submission" date="2021-01" db="EMBL/GenBank/DDBJ databases">
        <authorList>
            <person name="Corre E."/>
            <person name="Pelletier E."/>
            <person name="Niang G."/>
            <person name="Scheremetjew M."/>
            <person name="Finn R."/>
            <person name="Kale V."/>
            <person name="Holt S."/>
            <person name="Cochrane G."/>
            <person name="Meng A."/>
            <person name="Brown T."/>
            <person name="Cohen L."/>
        </authorList>
    </citation>
    <scope>NUCLEOTIDE SEQUENCE</scope>
    <source>
        <strain evidence="4">CCMP1510</strain>
    </source>
</reference>
<feature type="domain" description="Calponin-homology (CH)" evidence="3">
    <location>
        <begin position="556"/>
        <end position="660"/>
    </location>
</feature>
<dbReference type="InterPro" id="IPR050606">
    <property type="entry name" value="Calponin-like"/>
</dbReference>
<feature type="region of interest" description="Disordered" evidence="1">
    <location>
        <begin position="187"/>
        <end position="214"/>
    </location>
</feature>
<dbReference type="SMART" id="SM00033">
    <property type="entry name" value="CH"/>
    <property type="match status" value="2"/>
</dbReference>
<dbReference type="InterPro" id="IPR011993">
    <property type="entry name" value="PH-like_dom_sf"/>
</dbReference>
<dbReference type="InterPro" id="IPR036872">
    <property type="entry name" value="CH_dom_sf"/>
</dbReference>
<sequence>MHGGSPKGMELPDRYAGWLEKKNKINNASWRQRYFALRGQHLVCLSDPEKEKIIASIDVVKVEVAGPDADEDDSIFNLKVLEGSIKLRAPSADERRRWMNELLQAQDESLETSRRVRSQERRNQVIEAHNNTLRLRQSYISSSSRKEEVSPSIAEKNFEQRPVPAAAIEISSPPPAIARRPSPLVRANTDIVGGPNKKILPKRPSYQKSNSLRGVHQQEPIVSAHDWGEIEAEQWISNVLKEYRPKSQVFWDWLKDGTILCRLAHALLKASVGGIAADACINISKLHRSERRAYHLENISLFLQACRHDFELPESRLFDALDLYDGTGTRQVLYSLHALRTAASPRSPSNGYVVNGASSEKNTASPGKRQQMFNNSFMHETVSIQQEKEQSSSFLTCSHEKKIIPSSPPISPSSQRKTGKLPSYLSSRKNGNNLKADPSYKPTHAQIDEEHATSNYLEDDSLATVIEDHFATRDDELTVYADQVVTVKLSKGGWCFEEGIGEGWSLVQKGSEQGLVPRHKLKAGVLDQAYLKSGAGRGDSQIDRILAAKNAAKYDSNAEALAQHWIEQVTGYVFRLPFAEELKSGVILCKLINGIVPDTVTRVYEGNTAFGQMDNITTFLKYAKKWGVRSSDAFNTVDLYEGRDLNLVVQCLFALSNAVKDNIPSFHGPYLTGHDAGFTDAIMSNLKVIVAVNDYRDRNRRAIMQQQQQQQEQQAAKNLQESDSELIDEAVEYRLAMLGLRDCQVSGANVHGVDRNSMQPSFLVVWSSSTKSNLAMEKNERRLIALLAAKKKKYEMVYLDVSPERRIELRTICQDNEVPLPALTFGPDYHGDYEKLQELEDDGLLDELLNPADDGEGFWALPEAWNTRTSMLESGGMTIISEVPDM</sequence>
<dbReference type="CDD" id="cd00821">
    <property type="entry name" value="PH"/>
    <property type="match status" value="1"/>
</dbReference>
<dbReference type="SUPFAM" id="SSF50044">
    <property type="entry name" value="SH3-domain"/>
    <property type="match status" value="1"/>
</dbReference>
<gene>
    <name evidence="4" type="ORF">ALAG00032_LOCUS5893</name>
</gene>
<dbReference type="InterPro" id="IPR003096">
    <property type="entry name" value="SM22_calponin"/>
</dbReference>
<protein>
    <submittedName>
        <fullName evidence="4">Uncharacterized protein</fullName>
    </submittedName>
</protein>
<dbReference type="SMART" id="SM00233">
    <property type="entry name" value="PH"/>
    <property type="match status" value="1"/>
</dbReference>
<feature type="compositionally biased region" description="Polar residues" evidence="1">
    <location>
        <begin position="344"/>
        <end position="365"/>
    </location>
</feature>
<dbReference type="CDD" id="cd00014">
    <property type="entry name" value="CH_SF"/>
    <property type="match status" value="1"/>
</dbReference>
<dbReference type="GO" id="GO:0015629">
    <property type="term" value="C:actin cytoskeleton"/>
    <property type="evidence" value="ECO:0007669"/>
    <property type="project" value="TreeGrafter"/>
</dbReference>
<dbReference type="InterPro" id="IPR001715">
    <property type="entry name" value="CH_dom"/>
</dbReference>
<dbReference type="PANTHER" id="PTHR47385:SF14">
    <property type="entry name" value="TRANSGELIN"/>
    <property type="match status" value="1"/>
</dbReference>
<evidence type="ECO:0000259" key="2">
    <source>
        <dbReference type="PROSITE" id="PS50003"/>
    </source>
</evidence>
<dbReference type="InterPro" id="IPR036249">
    <property type="entry name" value="Thioredoxin-like_sf"/>
</dbReference>
<evidence type="ECO:0000259" key="3">
    <source>
        <dbReference type="PROSITE" id="PS50021"/>
    </source>
</evidence>
<feature type="region of interest" description="Disordered" evidence="1">
    <location>
        <begin position="343"/>
        <end position="369"/>
    </location>
</feature>
<proteinExistence type="predicted"/>
<feature type="compositionally biased region" description="Polar residues" evidence="1">
    <location>
        <begin position="424"/>
        <end position="433"/>
    </location>
</feature>
<dbReference type="InterPro" id="IPR036028">
    <property type="entry name" value="SH3-like_dom_sf"/>
</dbReference>
<dbReference type="Gene3D" id="3.40.30.10">
    <property type="entry name" value="Glutaredoxin"/>
    <property type="match status" value="1"/>
</dbReference>
<dbReference type="Pfam" id="PF00307">
    <property type="entry name" value="CH"/>
    <property type="match status" value="2"/>
</dbReference>
<name>A0A7S3JWC2_9STRA</name>
<dbReference type="SUPFAM" id="SSF47576">
    <property type="entry name" value="Calponin-homology domain, CH-domain"/>
    <property type="match status" value="2"/>
</dbReference>
<organism evidence="4">
    <name type="scientific">Aureoumbra lagunensis</name>
    <dbReference type="NCBI Taxonomy" id="44058"/>
    <lineage>
        <taxon>Eukaryota</taxon>
        <taxon>Sar</taxon>
        <taxon>Stramenopiles</taxon>
        <taxon>Ochrophyta</taxon>
        <taxon>Pelagophyceae</taxon>
        <taxon>Pelagomonadales</taxon>
        <taxon>Aureoumbra</taxon>
    </lineage>
</organism>
<dbReference type="InterPro" id="IPR001849">
    <property type="entry name" value="PH_domain"/>
</dbReference>
<dbReference type="Gene3D" id="1.10.418.10">
    <property type="entry name" value="Calponin-like domain"/>
    <property type="match status" value="2"/>
</dbReference>